<dbReference type="CDD" id="cd03137">
    <property type="entry name" value="GATase1_AraC_1"/>
    <property type="match status" value="1"/>
</dbReference>
<dbReference type="InterPro" id="IPR002818">
    <property type="entry name" value="DJ-1/PfpI"/>
</dbReference>
<organism evidence="2 3">
    <name type="scientific">Cohaesibacter gelatinilyticus</name>
    <dbReference type="NCBI Taxonomy" id="372072"/>
    <lineage>
        <taxon>Bacteria</taxon>
        <taxon>Pseudomonadati</taxon>
        <taxon>Pseudomonadota</taxon>
        <taxon>Alphaproteobacteria</taxon>
        <taxon>Hyphomicrobiales</taxon>
        <taxon>Cohaesibacteraceae</taxon>
    </lineage>
</organism>
<dbReference type="EMBL" id="OBEL01000008">
    <property type="protein sequence ID" value="SNZ21466.1"/>
    <property type="molecule type" value="Genomic_DNA"/>
</dbReference>
<dbReference type="RefSeq" id="WP_097155841.1">
    <property type="nucleotide sequence ID" value="NZ_OBEL01000008.1"/>
</dbReference>
<gene>
    <name evidence="2" type="ORF">SAMN06265368_4587</name>
</gene>
<dbReference type="AlphaFoldDB" id="A0A285PMW1"/>
<keyword evidence="3" id="KW-1185">Reference proteome</keyword>
<dbReference type="PANTHER" id="PTHR43130:SF3">
    <property type="entry name" value="HTH-TYPE TRANSCRIPTIONAL REGULATOR RV1931C"/>
    <property type="match status" value="1"/>
</dbReference>
<evidence type="ECO:0000313" key="2">
    <source>
        <dbReference type="EMBL" id="SNZ21466.1"/>
    </source>
</evidence>
<dbReference type="PANTHER" id="PTHR43130">
    <property type="entry name" value="ARAC-FAMILY TRANSCRIPTIONAL REGULATOR"/>
    <property type="match status" value="1"/>
</dbReference>
<dbReference type="Pfam" id="PF12833">
    <property type="entry name" value="HTH_18"/>
    <property type="match status" value="1"/>
</dbReference>
<evidence type="ECO:0000313" key="3">
    <source>
        <dbReference type="Proteomes" id="UP000219439"/>
    </source>
</evidence>
<dbReference type="OrthoDB" id="186587at2"/>
<proteinExistence type="predicted"/>
<sequence length="329" mass="35895">MDILSAHSSPRSIDILLYDEANSLDIAGPMEVFATTNQYLPAAYRLRTVTLDGEPLRSTAGLTILPDGIASLESGADDLLIPGGNGVDAQMGNPKLQTLITKWRMSRPRGRVISICSGALLLADAGILDGQTATTHWSRRSQAKASFPQVDWQIDQLYHQSPTLMTSAGVTSGIDLCLAIVRQDHGAETALKVARQLVVYVQRAGGQSQFADLLEAQYCENGTLQKLITALIQDPQKDWSLESMSDFAGLTPRTLSRQSARHLGCPPVQFLERVRVKKASDAIHAGIPLGKVMGLCGFRDSQQMQRAFQRQLGTSPTIFEKHFARPEQI</sequence>
<dbReference type="InterPro" id="IPR029062">
    <property type="entry name" value="Class_I_gatase-like"/>
</dbReference>
<dbReference type="Gene3D" id="3.40.50.880">
    <property type="match status" value="1"/>
</dbReference>
<dbReference type="GO" id="GO:0003700">
    <property type="term" value="F:DNA-binding transcription factor activity"/>
    <property type="evidence" value="ECO:0007669"/>
    <property type="project" value="InterPro"/>
</dbReference>
<dbReference type="Pfam" id="PF01965">
    <property type="entry name" value="DJ-1_PfpI"/>
    <property type="match status" value="1"/>
</dbReference>
<feature type="domain" description="HTH araC/xylS-type" evidence="1">
    <location>
        <begin position="225"/>
        <end position="322"/>
    </location>
</feature>
<dbReference type="Gene3D" id="1.10.10.60">
    <property type="entry name" value="Homeodomain-like"/>
    <property type="match status" value="1"/>
</dbReference>
<dbReference type="GO" id="GO:0043565">
    <property type="term" value="F:sequence-specific DNA binding"/>
    <property type="evidence" value="ECO:0007669"/>
    <property type="project" value="InterPro"/>
</dbReference>
<dbReference type="InterPro" id="IPR052158">
    <property type="entry name" value="INH-QAR"/>
</dbReference>
<dbReference type="InterPro" id="IPR018060">
    <property type="entry name" value="HTH_AraC"/>
</dbReference>
<dbReference type="SUPFAM" id="SSF52317">
    <property type="entry name" value="Class I glutamine amidotransferase-like"/>
    <property type="match status" value="1"/>
</dbReference>
<keyword evidence="2" id="KW-0238">DNA-binding</keyword>
<evidence type="ECO:0000259" key="1">
    <source>
        <dbReference type="PROSITE" id="PS01124"/>
    </source>
</evidence>
<accession>A0A285PMW1</accession>
<dbReference type="PROSITE" id="PS01124">
    <property type="entry name" value="HTH_ARAC_FAMILY_2"/>
    <property type="match status" value="1"/>
</dbReference>
<dbReference type="SMART" id="SM00342">
    <property type="entry name" value="HTH_ARAC"/>
    <property type="match status" value="1"/>
</dbReference>
<dbReference type="Proteomes" id="UP000219439">
    <property type="component" value="Unassembled WGS sequence"/>
</dbReference>
<protein>
    <submittedName>
        <fullName evidence="2">Transcriptional regulator GlxA family, contains an amidase domain and an AraC-type DNA-binding HTH domain</fullName>
    </submittedName>
</protein>
<reference evidence="2 3" key="1">
    <citation type="submission" date="2017-09" db="EMBL/GenBank/DDBJ databases">
        <authorList>
            <person name="Ehlers B."/>
            <person name="Leendertz F.H."/>
        </authorList>
    </citation>
    <scope>NUCLEOTIDE SEQUENCE [LARGE SCALE GENOMIC DNA]</scope>
    <source>
        <strain evidence="2 3">DSM 18289</strain>
    </source>
</reference>
<name>A0A285PMW1_9HYPH</name>